<dbReference type="eggNOG" id="COG4774">
    <property type="taxonomic scope" value="Bacteria"/>
</dbReference>
<dbReference type="EMBL" id="HG934468">
    <property type="protein sequence ID" value="CDN32098.1"/>
    <property type="molecule type" value="Genomic_DNA"/>
</dbReference>
<gene>
    <name evidence="3" type="ORF">BN938_2025</name>
</gene>
<accession>A0A060RDC4</accession>
<evidence type="ECO:0000313" key="4">
    <source>
        <dbReference type="Proteomes" id="UP000027616"/>
    </source>
</evidence>
<dbReference type="STRING" id="1433126.BN938_2025"/>
<dbReference type="KEGG" id="rbc:BN938_2025"/>
<feature type="domain" description="Outer membrane protein beta-barrel" evidence="2">
    <location>
        <begin position="366"/>
        <end position="744"/>
    </location>
</feature>
<dbReference type="OrthoDB" id="905812at2"/>
<sequence>MKKIILLVFFAVSLPAVGQSLVTKVVDENNVPLDYFNMFILEPADSSLVACELFYKGVLEYHHNLTGEKILQLTCLGYEDFTAVVNFNNPQLPEKIVMRAVSYGIGEAVVEVRRAAVRNEKGKTIVQVSGSQLVHLFDVTSILSRAPGVKATDDGITIFGKGAPKIFIDGREATYTELKMIQPADILTIEIDRNPSSRYESSYKAVMRVRTKRASQGVSGRVNAGIDVSRRTTPTAGGQLQISTPKLYSFFGTDLAMPIHITTEQENQAIIIPQYAMTDSTTTKTRTDYRMANFLYNSVWTLNARSSFSWQYRLGYTGNKETTFTQESIRGVEIPTQYIVSNKNSTTANPTHKFNLGYQLDIDSVRKLELFADYYIQNKRGDETVLEHDIESHESDTLYISNRSNARVATARAEYSATLAGAKILLGARYGQIGSTTNTEFIVEKSRTRMINNTFSLYATLGREYGAWGYQVGLRYEFSGDELRLTNGKTTKRFENNLFPSVDIHTNNLWQNLSLAVNYTNKIERPPLWALDPSKSYVNRVTIRQGNPDLKSSIAHMVSLNATIFEKFSLDAEYGLVLNTQMQTGLLAEDKKTIIYTPVNVARGTYTVLMAGYSTEWGRIALSASAGAIFNNYRIPYMDGYYDNKGVNYQLQISPSVKISDNSNFSCNFDYSSREYQAMTVFEPSYELSLNFSQYLFKKRIQIVASAQDLLKSSRSPFTDKIGYYISNYAIDSDNRRFRLSVRYIFNNFKSKYRSYGDSQEQRRVN</sequence>
<dbReference type="Pfam" id="PF14905">
    <property type="entry name" value="OMP_b-brl_3"/>
    <property type="match status" value="1"/>
</dbReference>
<dbReference type="SUPFAM" id="SSF56935">
    <property type="entry name" value="Porins"/>
    <property type="match status" value="1"/>
</dbReference>
<dbReference type="AlphaFoldDB" id="A0A060RDC4"/>
<keyword evidence="4" id="KW-1185">Reference proteome</keyword>
<evidence type="ECO:0000256" key="1">
    <source>
        <dbReference type="SAM" id="SignalP"/>
    </source>
</evidence>
<reference evidence="3 4" key="1">
    <citation type="journal article" date="2015" name="Genome Announc.">
        <title>Complete Genome Sequence of the Novel Leech Symbiont Mucinivorans hirudinis M3T.</title>
        <authorList>
            <person name="Nelson M.C."/>
            <person name="Bomar L."/>
            <person name="Graf J."/>
        </authorList>
    </citation>
    <scope>NUCLEOTIDE SEQUENCE [LARGE SCALE GENOMIC DNA]</scope>
    <source>
        <strain evidence="4">M3</strain>
    </source>
</reference>
<proteinExistence type="predicted"/>
<organism evidence="3 4">
    <name type="scientific">Mucinivorans hirudinis</name>
    <dbReference type="NCBI Taxonomy" id="1433126"/>
    <lineage>
        <taxon>Bacteria</taxon>
        <taxon>Pseudomonadati</taxon>
        <taxon>Bacteroidota</taxon>
        <taxon>Bacteroidia</taxon>
        <taxon>Bacteroidales</taxon>
        <taxon>Rikenellaceae</taxon>
        <taxon>Mucinivorans</taxon>
    </lineage>
</organism>
<protein>
    <submittedName>
        <fullName evidence="3">Putative TonB-dependent receptor</fullName>
    </submittedName>
</protein>
<feature type="chain" id="PRO_5001585876" evidence="1">
    <location>
        <begin position="19"/>
        <end position="766"/>
    </location>
</feature>
<dbReference type="Proteomes" id="UP000027616">
    <property type="component" value="Chromosome I"/>
</dbReference>
<name>A0A060RDC4_9BACT</name>
<evidence type="ECO:0000313" key="3">
    <source>
        <dbReference type="EMBL" id="CDN32098.1"/>
    </source>
</evidence>
<dbReference type="InterPro" id="IPR041700">
    <property type="entry name" value="OMP_b-brl_3"/>
</dbReference>
<keyword evidence="3" id="KW-0675">Receptor</keyword>
<dbReference type="HOGENOM" id="CLU_017617_3_0_10"/>
<feature type="signal peptide" evidence="1">
    <location>
        <begin position="1"/>
        <end position="18"/>
    </location>
</feature>
<keyword evidence="1" id="KW-0732">Signal</keyword>
<evidence type="ECO:0000259" key="2">
    <source>
        <dbReference type="Pfam" id="PF14905"/>
    </source>
</evidence>